<evidence type="ECO:0000256" key="4">
    <source>
        <dbReference type="ARBA" id="ARBA00013244"/>
    </source>
</evidence>
<evidence type="ECO:0000256" key="7">
    <source>
        <dbReference type="ARBA" id="ARBA00022798"/>
    </source>
</evidence>
<dbReference type="PANTHER" id="PTHR31650">
    <property type="entry name" value="O-ACYLTRANSFERASE (WSD1-LIKE) FAMILY PROTEIN"/>
    <property type="match status" value="1"/>
</dbReference>
<keyword evidence="7" id="KW-0319">Glycerol metabolism</keyword>
<name>A0ABW4P8E2_9NOCA</name>
<comment type="catalytic activity">
    <reaction evidence="10">
        <text>an acyl-CoA + a 1,2-diacyl-sn-glycerol = a triacyl-sn-glycerol + CoA</text>
        <dbReference type="Rhea" id="RHEA:10868"/>
        <dbReference type="ChEBI" id="CHEBI:17815"/>
        <dbReference type="ChEBI" id="CHEBI:57287"/>
        <dbReference type="ChEBI" id="CHEBI:58342"/>
        <dbReference type="ChEBI" id="CHEBI:64615"/>
        <dbReference type="EC" id="2.3.1.20"/>
    </reaction>
</comment>
<evidence type="ECO:0000256" key="1">
    <source>
        <dbReference type="ARBA" id="ARBA00004771"/>
    </source>
</evidence>
<protein>
    <recommendedName>
        <fullName evidence="4">diacylglycerol O-acyltransferase</fullName>
        <ecNumber evidence="4">2.3.1.20</ecNumber>
    </recommendedName>
</protein>
<evidence type="ECO:0000313" key="13">
    <source>
        <dbReference type="EMBL" id="MFD1814793.1"/>
    </source>
</evidence>
<comment type="caution">
    <text evidence="13">The sequence shown here is derived from an EMBL/GenBank/DDBJ whole genome shotgun (WGS) entry which is preliminary data.</text>
</comment>
<keyword evidence="9" id="KW-0012">Acyltransferase</keyword>
<feature type="domain" description="O-acyltransferase WSD1-like N-terminal" evidence="11">
    <location>
        <begin position="17"/>
        <end position="272"/>
    </location>
</feature>
<feature type="domain" description="O-acyltransferase WSD1 C-terminal" evidence="12">
    <location>
        <begin position="311"/>
        <end position="460"/>
    </location>
</feature>
<organism evidence="13 14">
    <name type="scientific">Rhodococcus gannanensis</name>
    <dbReference type="NCBI Taxonomy" id="1960308"/>
    <lineage>
        <taxon>Bacteria</taxon>
        <taxon>Bacillati</taxon>
        <taxon>Actinomycetota</taxon>
        <taxon>Actinomycetes</taxon>
        <taxon>Mycobacteriales</taxon>
        <taxon>Nocardiaceae</taxon>
        <taxon>Rhodococcus</taxon>
    </lineage>
</organism>
<comment type="pathway">
    <text evidence="2">Lipid metabolism.</text>
</comment>
<dbReference type="InterPro" id="IPR004255">
    <property type="entry name" value="O-acyltransferase_WSD1_N"/>
</dbReference>
<evidence type="ECO:0000256" key="8">
    <source>
        <dbReference type="ARBA" id="ARBA00023098"/>
    </source>
</evidence>
<proteinExistence type="inferred from homology"/>
<evidence type="ECO:0000256" key="6">
    <source>
        <dbReference type="ARBA" id="ARBA00022679"/>
    </source>
</evidence>
<dbReference type="EC" id="2.3.1.20" evidence="4"/>
<comment type="similarity">
    <text evidence="3">Belongs to the long-chain O-acyltransferase family.</text>
</comment>
<dbReference type="EMBL" id="JBHUFB010000020">
    <property type="protein sequence ID" value="MFD1814793.1"/>
    <property type="molecule type" value="Genomic_DNA"/>
</dbReference>
<evidence type="ECO:0000313" key="14">
    <source>
        <dbReference type="Proteomes" id="UP001597286"/>
    </source>
</evidence>
<dbReference type="Proteomes" id="UP001597286">
    <property type="component" value="Unassembled WGS sequence"/>
</dbReference>
<evidence type="ECO:0000256" key="5">
    <source>
        <dbReference type="ARBA" id="ARBA00022516"/>
    </source>
</evidence>
<sequence>MGEYVGRCGPQSSQIAPRDAANIYGETDRSPATIVDAYVFDGGGRRLTDGQVLEWMAERTHASPVLTSTLHRVWADLEYPSWVQDPAFDLRNHVTVVAGDTDWESARWILSGLVHARMDLTMPPWGMTVVQGVSGMGEGIPDDATLVVFRFHHSIGDGVATASLARQLFDIRPPVPADPPARNRSRWRPPPVVALPRNLVRYGSALVAGILTAQLEDRAVRRGEIPAEGPSPRTRFDRKLAGVPRIAVLYFDLAELRAVRASVEGATINDVVLTVVGGAMAAYLTETGERPAGSLSTKMPIALADDTGSENRFALALVDLHTDATSSRERLRLVSGSTRAAKDRQKHPVVAARRSNVRRIPAIATRFAGFRTSRPEPEDATTRTGNTLISNVPTDRTGATFCGAPIVATFGALTLSDGDGLAHFVSSVGDRLSLTVTADSATMPDLDHYERLLRSEFERLLAEGLDEVPSAP</sequence>
<dbReference type="InterPro" id="IPR045034">
    <property type="entry name" value="O-acyltransferase_WSD1-like"/>
</dbReference>
<evidence type="ECO:0000256" key="3">
    <source>
        <dbReference type="ARBA" id="ARBA00009587"/>
    </source>
</evidence>
<comment type="pathway">
    <text evidence="1">Glycerolipid metabolism; triacylglycerol biosynthesis.</text>
</comment>
<reference evidence="14" key="1">
    <citation type="journal article" date="2019" name="Int. J. Syst. Evol. Microbiol.">
        <title>The Global Catalogue of Microorganisms (GCM) 10K type strain sequencing project: providing services to taxonomists for standard genome sequencing and annotation.</title>
        <authorList>
            <consortium name="The Broad Institute Genomics Platform"/>
            <consortium name="The Broad Institute Genome Sequencing Center for Infectious Disease"/>
            <person name="Wu L."/>
            <person name="Ma J."/>
        </authorList>
    </citation>
    <scope>NUCLEOTIDE SEQUENCE [LARGE SCALE GENOMIC DNA]</scope>
    <source>
        <strain evidence="14">DT72</strain>
    </source>
</reference>
<evidence type="ECO:0000256" key="10">
    <source>
        <dbReference type="ARBA" id="ARBA00048109"/>
    </source>
</evidence>
<dbReference type="Pfam" id="PF06974">
    <property type="entry name" value="WS_DGAT_C"/>
    <property type="match status" value="1"/>
</dbReference>
<keyword evidence="8" id="KW-0443">Lipid metabolism</keyword>
<dbReference type="InterPro" id="IPR009721">
    <property type="entry name" value="O-acyltransferase_WSD1_C"/>
</dbReference>
<dbReference type="Pfam" id="PF03007">
    <property type="entry name" value="WS_DGAT_cat"/>
    <property type="match status" value="1"/>
</dbReference>
<evidence type="ECO:0000256" key="2">
    <source>
        <dbReference type="ARBA" id="ARBA00005189"/>
    </source>
</evidence>
<accession>A0ABW4P8E2</accession>
<evidence type="ECO:0000256" key="9">
    <source>
        <dbReference type="ARBA" id="ARBA00023315"/>
    </source>
</evidence>
<evidence type="ECO:0000259" key="12">
    <source>
        <dbReference type="Pfam" id="PF06974"/>
    </source>
</evidence>
<keyword evidence="6" id="KW-0808">Transferase</keyword>
<dbReference type="RefSeq" id="WP_378487264.1">
    <property type="nucleotide sequence ID" value="NZ_JBHUFB010000020.1"/>
</dbReference>
<keyword evidence="5" id="KW-0444">Lipid biosynthesis</keyword>
<dbReference type="PANTHER" id="PTHR31650:SF1">
    <property type="entry name" value="WAX ESTER SYNTHASE_DIACYLGLYCEROL ACYLTRANSFERASE 4-RELATED"/>
    <property type="match status" value="1"/>
</dbReference>
<gene>
    <name evidence="13" type="ORF">ACFSJG_21455</name>
</gene>
<keyword evidence="14" id="KW-1185">Reference proteome</keyword>
<evidence type="ECO:0000259" key="11">
    <source>
        <dbReference type="Pfam" id="PF03007"/>
    </source>
</evidence>